<feature type="domain" description="DUF6199" evidence="2">
    <location>
        <begin position="9"/>
        <end position="65"/>
    </location>
</feature>
<dbReference type="RefSeq" id="WP_209862064.1">
    <property type="nucleotide sequence ID" value="NZ_JAGGLD010000003.1"/>
</dbReference>
<evidence type="ECO:0000259" key="2">
    <source>
        <dbReference type="Pfam" id="PF19701"/>
    </source>
</evidence>
<keyword evidence="1" id="KW-1133">Transmembrane helix</keyword>
<feature type="transmembrane region" description="Helical" evidence="1">
    <location>
        <begin position="44"/>
        <end position="68"/>
    </location>
</feature>
<evidence type="ECO:0000313" key="3">
    <source>
        <dbReference type="EMBL" id="MBP2001176.1"/>
    </source>
</evidence>
<keyword evidence="1" id="KW-0812">Transmembrane</keyword>
<proteinExistence type="predicted"/>
<dbReference type="Pfam" id="PF19701">
    <property type="entry name" value="DUF6199"/>
    <property type="match status" value="1"/>
</dbReference>
<sequence length="69" mass="7667">MSGIGRIIFGIVFIALGIFSYRKPDSWFFRPRGSSIDYEPSEGYIGYLKIVGISIGIVGFMILLTGILF</sequence>
<organism evidence="3 4">
    <name type="scientific">Paenibacillus shirakamiensis</name>
    <dbReference type="NCBI Taxonomy" id="1265935"/>
    <lineage>
        <taxon>Bacteria</taxon>
        <taxon>Bacillati</taxon>
        <taxon>Bacillota</taxon>
        <taxon>Bacilli</taxon>
        <taxon>Bacillales</taxon>
        <taxon>Paenibacillaceae</taxon>
        <taxon>Paenibacillus</taxon>
    </lineage>
</organism>
<feature type="transmembrane region" description="Helical" evidence="1">
    <location>
        <begin position="7"/>
        <end position="24"/>
    </location>
</feature>
<reference evidence="3 4" key="1">
    <citation type="submission" date="2021-03" db="EMBL/GenBank/DDBJ databases">
        <title>Genomic Encyclopedia of Type Strains, Phase IV (KMG-IV): sequencing the most valuable type-strain genomes for metagenomic binning, comparative biology and taxonomic classification.</title>
        <authorList>
            <person name="Goeker M."/>
        </authorList>
    </citation>
    <scope>NUCLEOTIDE SEQUENCE [LARGE SCALE GENOMIC DNA]</scope>
    <source>
        <strain evidence="3 4">DSM 26806</strain>
    </source>
</reference>
<gene>
    <name evidence="3" type="ORF">J2Z69_002219</name>
</gene>
<evidence type="ECO:0000256" key="1">
    <source>
        <dbReference type="SAM" id="Phobius"/>
    </source>
</evidence>
<name>A0ABS4JJK8_9BACL</name>
<comment type="caution">
    <text evidence="3">The sequence shown here is derived from an EMBL/GenBank/DDBJ whole genome shotgun (WGS) entry which is preliminary data.</text>
</comment>
<dbReference type="InterPro" id="IPR045679">
    <property type="entry name" value="DUF6199"/>
</dbReference>
<keyword evidence="1" id="KW-0472">Membrane</keyword>
<accession>A0ABS4JJK8</accession>
<keyword evidence="4" id="KW-1185">Reference proteome</keyword>
<dbReference type="Proteomes" id="UP001519288">
    <property type="component" value="Unassembled WGS sequence"/>
</dbReference>
<protein>
    <recommendedName>
        <fullName evidence="2">DUF6199 domain-containing protein</fullName>
    </recommendedName>
</protein>
<evidence type="ECO:0000313" key="4">
    <source>
        <dbReference type="Proteomes" id="UP001519288"/>
    </source>
</evidence>
<dbReference type="EMBL" id="JAGGLD010000003">
    <property type="protein sequence ID" value="MBP2001176.1"/>
    <property type="molecule type" value="Genomic_DNA"/>
</dbReference>